<dbReference type="Pfam" id="PF05504">
    <property type="entry name" value="Spore_GerAC"/>
    <property type="match status" value="1"/>
</dbReference>
<dbReference type="AlphaFoldDB" id="A0A7X0VWR2"/>
<evidence type="ECO:0000256" key="2">
    <source>
        <dbReference type="ARBA" id="ARBA00007886"/>
    </source>
</evidence>
<evidence type="ECO:0000256" key="8">
    <source>
        <dbReference type="SAM" id="SignalP"/>
    </source>
</evidence>
<evidence type="ECO:0000313" key="11">
    <source>
        <dbReference type="EMBL" id="MBB6732760.1"/>
    </source>
</evidence>
<keyword evidence="12" id="KW-1185">Reference proteome</keyword>
<dbReference type="InterPro" id="IPR046953">
    <property type="entry name" value="Spore_GerAC-like_C"/>
</dbReference>
<comment type="caution">
    <text evidence="11">The sequence shown here is derived from an EMBL/GenBank/DDBJ whole genome shotgun (WGS) entry which is preliminary data.</text>
</comment>
<dbReference type="InterPro" id="IPR038501">
    <property type="entry name" value="Spore_GerAC_C_sf"/>
</dbReference>
<dbReference type="EMBL" id="JACJVO010000021">
    <property type="protein sequence ID" value="MBB6732760.1"/>
    <property type="molecule type" value="Genomic_DNA"/>
</dbReference>
<evidence type="ECO:0000259" key="9">
    <source>
        <dbReference type="Pfam" id="PF05504"/>
    </source>
</evidence>
<evidence type="ECO:0000256" key="4">
    <source>
        <dbReference type="ARBA" id="ARBA00022729"/>
    </source>
</evidence>
<sequence>MRATKWLPLFLFLGSVCVAVSGCRPLPQKNTLEELAPVIFWSIDEGTGGKLKISTMVPPLIQEPKKLLTLQVDLLEQGTKGFNLRYDREWKLGQLRILLISESLARKGIGSIINTLMTNPEISQRLFLAVVKGDFDRYVGSQLKEQSQLDYALYRMFKHYERKNQGELTIVNLHQFMKKVYSRYSDPVLPIFQADEADFVYEGSAFFKRDRLVANTDKSKDQMFQLLSNRHVLKLFPIPRYYTTIGQLRSKVRWKLSRDHSELSVTVALRGRIQEYRGARNLYKRSELGALKKEIQSWLEQQTRALLESMQREGVDPLQIGDLTLRPASKPIDREEWLQEWRKMRLNVRIDLNIQPLTKVSGEF</sequence>
<dbReference type="PROSITE" id="PS51257">
    <property type="entry name" value="PROKAR_LIPOPROTEIN"/>
    <property type="match status" value="1"/>
</dbReference>
<feature type="domain" description="Spore germination GerAC-like C-terminal" evidence="9">
    <location>
        <begin position="202"/>
        <end position="355"/>
    </location>
</feature>
<evidence type="ECO:0000256" key="3">
    <source>
        <dbReference type="ARBA" id="ARBA00022544"/>
    </source>
</evidence>
<dbReference type="InterPro" id="IPR008844">
    <property type="entry name" value="Spore_GerAC-like"/>
</dbReference>
<keyword evidence="6" id="KW-0564">Palmitate</keyword>
<evidence type="ECO:0000256" key="5">
    <source>
        <dbReference type="ARBA" id="ARBA00023136"/>
    </source>
</evidence>
<dbReference type="GO" id="GO:0009847">
    <property type="term" value="P:spore germination"/>
    <property type="evidence" value="ECO:0007669"/>
    <property type="project" value="InterPro"/>
</dbReference>
<feature type="signal peptide" evidence="8">
    <location>
        <begin position="1"/>
        <end position="21"/>
    </location>
</feature>
<dbReference type="InterPro" id="IPR057336">
    <property type="entry name" value="GerAC_N"/>
</dbReference>
<feature type="domain" description="Spore germination protein N-terminal" evidence="10">
    <location>
        <begin position="30"/>
        <end position="193"/>
    </location>
</feature>
<dbReference type="GO" id="GO:0016020">
    <property type="term" value="C:membrane"/>
    <property type="evidence" value="ECO:0007669"/>
    <property type="project" value="UniProtKB-SubCell"/>
</dbReference>
<dbReference type="Gene3D" id="3.30.300.210">
    <property type="entry name" value="Nutrient germinant receptor protein C, domain 3"/>
    <property type="match status" value="1"/>
</dbReference>
<organism evidence="11 12">
    <name type="scientific">Cohnella zeiphila</name>
    <dbReference type="NCBI Taxonomy" id="2761120"/>
    <lineage>
        <taxon>Bacteria</taxon>
        <taxon>Bacillati</taxon>
        <taxon>Bacillota</taxon>
        <taxon>Bacilli</taxon>
        <taxon>Bacillales</taxon>
        <taxon>Paenibacillaceae</taxon>
        <taxon>Cohnella</taxon>
    </lineage>
</organism>
<protein>
    <submittedName>
        <fullName evidence="11">Spore gernimation protein</fullName>
    </submittedName>
</protein>
<evidence type="ECO:0000259" key="10">
    <source>
        <dbReference type="Pfam" id="PF25198"/>
    </source>
</evidence>
<proteinExistence type="inferred from homology"/>
<keyword evidence="7" id="KW-0449">Lipoprotein</keyword>
<evidence type="ECO:0000313" key="12">
    <source>
        <dbReference type="Proteomes" id="UP000564644"/>
    </source>
</evidence>
<name>A0A7X0VWR2_9BACL</name>
<dbReference type="Proteomes" id="UP000564644">
    <property type="component" value="Unassembled WGS sequence"/>
</dbReference>
<dbReference type="PANTHER" id="PTHR35789:SF1">
    <property type="entry name" value="SPORE GERMINATION PROTEIN B3"/>
    <property type="match status" value="1"/>
</dbReference>
<evidence type="ECO:0000256" key="6">
    <source>
        <dbReference type="ARBA" id="ARBA00023139"/>
    </source>
</evidence>
<dbReference type="PANTHER" id="PTHR35789">
    <property type="entry name" value="SPORE GERMINATION PROTEIN B3"/>
    <property type="match status" value="1"/>
</dbReference>
<keyword evidence="5" id="KW-0472">Membrane</keyword>
<dbReference type="Pfam" id="PF25198">
    <property type="entry name" value="Spore_GerAC_N"/>
    <property type="match status" value="1"/>
</dbReference>
<reference evidence="11 12" key="1">
    <citation type="submission" date="2020-08" db="EMBL/GenBank/DDBJ databases">
        <title>Cohnella phylogeny.</title>
        <authorList>
            <person name="Dunlap C."/>
        </authorList>
    </citation>
    <scope>NUCLEOTIDE SEQUENCE [LARGE SCALE GENOMIC DNA]</scope>
    <source>
        <strain evidence="11 12">CBP 2801</strain>
    </source>
</reference>
<accession>A0A7X0VWR2</accession>
<comment type="similarity">
    <text evidence="2">Belongs to the GerABKC lipoprotein family.</text>
</comment>
<keyword evidence="3" id="KW-0309">Germination</keyword>
<keyword evidence="4 8" id="KW-0732">Signal</keyword>
<evidence type="ECO:0000256" key="1">
    <source>
        <dbReference type="ARBA" id="ARBA00004635"/>
    </source>
</evidence>
<gene>
    <name evidence="11" type="ORF">H7C18_17730</name>
</gene>
<evidence type="ECO:0000256" key="7">
    <source>
        <dbReference type="ARBA" id="ARBA00023288"/>
    </source>
</evidence>
<feature type="chain" id="PRO_5038336588" evidence="8">
    <location>
        <begin position="22"/>
        <end position="364"/>
    </location>
</feature>
<comment type="subcellular location">
    <subcellularLocation>
        <location evidence="1">Membrane</location>
        <topology evidence="1">Lipid-anchor</topology>
    </subcellularLocation>
</comment>